<organism evidence="10 11">
    <name type="scientific">Effusibacillus dendaii</name>
    <dbReference type="NCBI Taxonomy" id="2743772"/>
    <lineage>
        <taxon>Bacteria</taxon>
        <taxon>Bacillati</taxon>
        <taxon>Bacillota</taxon>
        <taxon>Bacilli</taxon>
        <taxon>Bacillales</taxon>
        <taxon>Alicyclobacillaceae</taxon>
        <taxon>Effusibacillus</taxon>
    </lineage>
</organism>
<dbReference type="Pfam" id="PF01118">
    <property type="entry name" value="Semialdhyde_dh"/>
    <property type="match status" value="1"/>
</dbReference>
<keyword evidence="5 7" id="KW-0560">Oxidoreductase</keyword>
<comment type="subcellular location">
    <subcellularLocation>
        <location evidence="7">Cytoplasm</location>
    </subcellularLocation>
</comment>
<evidence type="ECO:0000313" key="11">
    <source>
        <dbReference type="Proteomes" id="UP000593802"/>
    </source>
</evidence>
<evidence type="ECO:0000256" key="8">
    <source>
        <dbReference type="PROSITE-ProRule" id="PRU10010"/>
    </source>
</evidence>
<reference evidence="10 11" key="1">
    <citation type="submission" date="2020-08" db="EMBL/GenBank/DDBJ databases">
        <title>Complete Genome Sequence of Effusibacillus dendaii Strain skT53, Isolated from Farmland soil.</title>
        <authorList>
            <person name="Konishi T."/>
            <person name="Kawasaki H."/>
        </authorList>
    </citation>
    <scope>NUCLEOTIDE SEQUENCE [LARGE SCALE GENOMIC DNA]</scope>
    <source>
        <strain evidence="11">skT53</strain>
    </source>
</reference>
<proteinExistence type="inferred from homology"/>
<dbReference type="Proteomes" id="UP000593802">
    <property type="component" value="Chromosome"/>
</dbReference>
<dbReference type="NCBIfam" id="TIGR01850">
    <property type="entry name" value="argC"/>
    <property type="match status" value="1"/>
</dbReference>
<protein>
    <recommendedName>
        <fullName evidence="7">N-acetyl-gamma-glutamyl-phosphate reductase</fullName>
        <shortName evidence="7">AGPR</shortName>
        <ecNumber evidence="7">1.2.1.38</ecNumber>
    </recommendedName>
    <alternativeName>
        <fullName evidence="7">N-acetyl-glutamate semialdehyde dehydrogenase</fullName>
        <shortName evidence="7">NAGSA dehydrogenase</shortName>
    </alternativeName>
</protein>
<evidence type="ECO:0000256" key="4">
    <source>
        <dbReference type="ARBA" id="ARBA00022857"/>
    </source>
</evidence>
<sequence>MIRTAIIGASGYTGIELLRLLHRHPQAEVTMVTGDSTAGKQITEVYPHLQEIYQQTVEAVDPQRIAEQADIAFLAMPSGHATEIVPALLTNGIRVIDLGGDLRLPADLYRTWYGKNPVPADVQQQAVYGLSEWFCDEIQNARLIANPGCYPTATLLALLPLVKAGAIEPDSIIVDAKSGVSGAGRGVALGSLFSEVNENFKAYKVNQHQHTPEIEQQLARVAGEQITVTFTPHLVPMTRGILATCYGKVKEGWTQRRLMDLYTDVYAGKSFVRIRPFGNYPQTKEVTGSNFCDIGLSLDERTGRLTVLSAIDNLVKGASGQAVQNLNIMTGMPETEGLLSVPMYP</sequence>
<dbReference type="InterPro" id="IPR058924">
    <property type="entry name" value="AGPR_dimerisation_dom"/>
</dbReference>
<keyword evidence="11" id="KW-1185">Reference proteome</keyword>
<dbReference type="Pfam" id="PF22698">
    <property type="entry name" value="Semialdhyde_dhC_1"/>
    <property type="match status" value="1"/>
</dbReference>
<name>A0A7I8DCZ3_9BACL</name>
<dbReference type="GO" id="GO:0051287">
    <property type="term" value="F:NAD binding"/>
    <property type="evidence" value="ECO:0007669"/>
    <property type="project" value="InterPro"/>
</dbReference>
<evidence type="ECO:0000256" key="3">
    <source>
        <dbReference type="ARBA" id="ARBA00022605"/>
    </source>
</evidence>
<keyword evidence="7" id="KW-0963">Cytoplasm</keyword>
<dbReference type="SUPFAM" id="SSF55347">
    <property type="entry name" value="Glyceraldehyde-3-phosphate dehydrogenase-like, C-terminal domain"/>
    <property type="match status" value="1"/>
</dbReference>
<comment type="pathway">
    <text evidence="1 7">Amino-acid biosynthesis; L-arginine biosynthesis; N(2)-acetyl-L-ornithine from L-glutamate: step 3/4.</text>
</comment>
<evidence type="ECO:0000256" key="7">
    <source>
        <dbReference type="HAMAP-Rule" id="MF_00150"/>
    </source>
</evidence>
<dbReference type="InterPro" id="IPR000534">
    <property type="entry name" value="Semialdehyde_DH_NAD-bd"/>
</dbReference>
<dbReference type="UniPathway" id="UPA00068">
    <property type="reaction ID" value="UER00108"/>
</dbReference>
<dbReference type="FunFam" id="3.30.360.10:FF:000014">
    <property type="entry name" value="N-acetyl-gamma-glutamyl-phosphate reductase"/>
    <property type="match status" value="1"/>
</dbReference>
<dbReference type="PANTHER" id="PTHR32338:SF10">
    <property type="entry name" value="N-ACETYL-GAMMA-GLUTAMYL-PHOSPHATE REDUCTASE, CHLOROPLASTIC-RELATED"/>
    <property type="match status" value="1"/>
</dbReference>
<dbReference type="GO" id="GO:0003942">
    <property type="term" value="F:N-acetyl-gamma-glutamyl-phosphate reductase activity"/>
    <property type="evidence" value="ECO:0007669"/>
    <property type="project" value="UniProtKB-UniRule"/>
</dbReference>
<dbReference type="SUPFAM" id="SSF51735">
    <property type="entry name" value="NAD(P)-binding Rossmann-fold domains"/>
    <property type="match status" value="1"/>
</dbReference>
<comment type="catalytic activity">
    <reaction evidence="6 7">
        <text>N-acetyl-L-glutamate 5-semialdehyde + phosphate + NADP(+) = N-acetyl-L-glutamyl 5-phosphate + NADPH + H(+)</text>
        <dbReference type="Rhea" id="RHEA:21588"/>
        <dbReference type="ChEBI" id="CHEBI:15378"/>
        <dbReference type="ChEBI" id="CHEBI:29123"/>
        <dbReference type="ChEBI" id="CHEBI:43474"/>
        <dbReference type="ChEBI" id="CHEBI:57783"/>
        <dbReference type="ChEBI" id="CHEBI:57936"/>
        <dbReference type="ChEBI" id="CHEBI:58349"/>
        <dbReference type="EC" id="1.2.1.38"/>
    </reaction>
</comment>
<dbReference type="InterPro" id="IPR000706">
    <property type="entry name" value="AGPR_type-1"/>
</dbReference>
<dbReference type="Gene3D" id="3.40.50.720">
    <property type="entry name" value="NAD(P)-binding Rossmann-like Domain"/>
    <property type="match status" value="1"/>
</dbReference>
<dbReference type="HAMAP" id="MF_00150">
    <property type="entry name" value="ArgC_type1"/>
    <property type="match status" value="1"/>
</dbReference>
<keyword evidence="3 7" id="KW-0028">Amino-acid biosynthesis</keyword>
<dbReference type="KEGG" id="eff:skT53_28820"/>
<feature type="domain" description="Semialdehyde dehydrogenase NAD-binding" evidence="9">
    <location>
        <begin position="3"/>
        <end position="141"/>
    </location>
</feature>
<keyword evidence="4 7" id="KW-0521">NADP</keyword>
<evidence type="ECO:0000259" key="9">
    <source>
        <dbReference type="SMART" id="SM00859"/>
    </source>
</evidence>
<dbReference type="AlphaFoldDB" id="A0A7I8DCZ3"/>
<comment type="similarity">
    <text evidence="7">Belongs to the NAGSA dehydrogenase family. Type 1 subfamily.</text>
</comment>
<feature type="active site" evidence="7 8">
    <location>
        <position position="149"/>
    </location>
</feature>
<dbReference type="EMBL" id="AP023366">
    <property type="protein sequence ID" value="BCJ87897.1"/>
    <property type="molecule type" value="Genomic_DNA"/>
</dbReference>
<dbReference type="EC" id="1.2.1.38" evidence="7"/>
<dbReference type="InterPro" id="IPR023013">
    <property type="entry name" value="AGPR_AS"/>
</dbReference>
<dbReference type="GO" id="GO:0006526">
    <property type="term" value="P:L-arginine biosynthetic process"/>
    <property type="evidence" value="ECO:0007669"/>
    <property type="project" value="UniProtKB-UniRule"/>
</dbReference>
<evidence type="ECO:0000256" key="6">
    <source>
        <dbReference type="ARBA" id="ARBA00050557"/>
    </source>
</evidence>
<dbReference type="InterPro" id="IPR036291">
    <property type="entry name" value="NAD(P)-bd_dom_sf"/>
</dbReference>
<dbReference type="SMART" id="SM00859">
    <property type="entry name" value="Semialdhyde_dh"/>
    <property type="match status" value="1"/>
</dbReference>
<dbReference type="CDD" id="cd17895">
    <property type="entry name" value="AGPR_1_N"/>
    <property type="match status" value="1"/>
</dbReference>
<dbReference type="InterPro" id="IPR050085">
    <property type="entry name" value="AGPR"/>
</dbReference>
<dbReference type="PROSITE" id="PS01224">
    <property type="entry name" value="ARGC"/>
    <property type="match status" value="1"/>
</dbReference>
<evidence type="ECO:0000256" key="5">
    <source>
        <dbReference type="ARBA" id="ARBA00023002"/>
    </source>
</evidence>
<evidence type="ECO:0000313" key="10">
    <source>
        <dbReference type="EMBL" id="BCJ87897.1"/>
    </source>
</evidence>
<keyword evidence="2 7" id="KW-0055">Arginine biosynthesis</keyword>
<dbReference type="GO" id="GO:0005737">
    <property type="term" value="C:cytoplasm"/>
    <property type="evidence" value="ECO:0007669"/>
    <property type="project" value="UniProtKB-SubCell"/>
</dbReference>
<dbReference type="GO" id="GO:0070401">
    <property type="term" value="F:NADP+ binding"/>
    <property type="evidence" value="ECO:0007669"/>
    <property type="project" value="InterPro"/>
</dbReference>
<evidence type="ECO:0000256" key="1">
    <source>
        <dbReference type="ARBA" id="ARBA00004862"/>
    </source>
</evidence>
<accession>A0A7I8DCZ3</accession>
<comment type="function">
    <text evidence="7">Catalyzes the NADPH-dependent reduction of N-acetyl-5-glutamyl phosphate to yield N-acetyl-L-glutamate 5-semialdehyde.</text>
</comment>
<dbReference type="CDD" id="cd23934">
    <property type="entry name" value="AGPR_1_C"/>
    <property type="match status" value="1"/>
</dbReference>
<dbReference type="Gene3D" id="3.30.360.10">
    <property type="entry name" value="Dihydrodipicolinate Reductase, domain 2"/>
    <property type="match status" value="1"/>
</dbReference>
<gene>
    <name evidence="7 10" type="primary">argC</name>
    <name evidence="10" type="ORF">skT53_28820</name>
</gene>
<evidence type="ECO:0000256" key="2">
    <source>
        <dbReference type="ARBA" id="ARBA00022571"/>
    </source>
</evidence>
<dbReference type="RefSeq" id="WP_226375235.1">
    <property type="nucleotide sequence ID" value="NZ_AP023366.1"/>
</dbReference>
<dbReference type="PANTHER" id="PTHR32338">
    <property type="entry name" value="N-ACETYL-GAMMA-GLUTAMYL-PHOSPHATE REDUCTASE, CHLOROPLASTIC-RELATED-RELATED"/>
    <property type="match status" value="1"/>
</dbReference>